<name>A0A9Q0GPK9_9MAGN</name>
<comment type="caution">
    <text evidence="1">The sequence shown here is derived from an EMBL/GenBank/DDBJ whole genome shotgun (WGS) entry which is preliminary data.</text>
</comment>
<keyword evidence="2" id="KW-1185">Reference proteome</keyword>
<organism evidence="1 2">
    <name type="scientific">Protea cynaroides</name>
    <dbReference type="NCBI Taxonomy" id="273540"/>
    <lineage>
        <taxon>Eukaryota</taxon>
        <taxon>Viridiplantae</taxon>
        <taxon>Streptophyta</taxon>
        <taxon>Embryophyta</taxon>
        <taxon>Tracheophyta</taxon>
        <taxon>Spermatophyta</taxon>
        <taxon>Magnoliopsida</taxon>
        <taxon>Proteales</taxon>
        <taxon>Proteaceae</taxon>
        <taxon>Protea</taxon>
    </lineage>
</organism>
<evidence type="ECO:0000313" key="1">
    <source>
        <dbReference type="EMBL" id="KAJ4950741.1"/>
    </source>
</evidence>
<proteinExistence type="predicted"/>
<dbReference type="Proteomes" id="UP001141806">
    <property type="component" value="Unassembled WGS sequence"/>
</dbReference>
<dbReference type="AlphaFoldDB" id="A0A9Q0GPK9"/>
<accession>A0A9Q0GPK9</accession>
<dbReference type="EMBL" id="JAMYWD010000012">
    <property type="protein sequence ID" value="KAJ4950741.1"/>
    <property type="molecule type" value="Genomic_DNA"/>
</dbReference>
<gene>
    <name evidence="1" type="ORF">NE237_027573</name>
</gene>
<sequence>MILVMRRSSVYGENDVSTSGNIVVTVPDKEDATEGKRENLARRGLGMLQGRFVKQQLQYRQKVLRQKLREPSAAEEPWRRDLRFHSLFLSLFLEFSIAEESMTVVLDQQVGKGGKASGIQSSNTEGDGSSPSLVVASRIQSAQVKICHNSSHLYR</sequence>
<evidence type="ECO:0000313" key="2">
    <source>
        <dbReference type="Proteomes" id="UP001141806"/>
    </source>
</evidence>
<protein>
    <submittedName>
        <fullName evidence="1">Uncharacterized protein</fullName>
    </submittedName>
</protein>
<reference evidence="1" key="1">
    <citation type="journal article" date="2023" name="Plant J.">
        <title>The genome of the king protea, Protea cynaroides.</title>
        <authorList>
            <person name="Chang J."/>
            <person name="Duong T.A."/>
            <person name="Schoeman C."/>
            <person name="Ma X."/>
            <person name="Roodt D."/>
            <person name="Barker N."/>
            <person name="Li Z."/>
            <person name="Van de Peer Y."/>
            <person name="Mizrachi E."/>
        </authorList>
    </citation>
    <scope>NUCLEOTIDE SEQUENCE</scope>
    <source>
        <tissue evidence="1">Young leaves</tissue>
    </source>
</reference>